<organism evidence="1 2">
    <name type="scientific">Plesiocystis pacifica SIR-1</name>
    <dbReference type="NCBI Taxonomy" id="391625"/>
    <lineage>
        <taxon>Bacteria</taxon>
        <taxon>Pseudomonadati</taxon>
        <taxon>Myxococcota</taxon>
        <taxon>Polyangia</taxon>
        <taxon>Nannocystales</taxon>
        <taxon>Nannocystaceae</taxon>
        <taxon>Plesiocystis</taxon>
    </lineage>
</organism>
<name>A6G7L3_9BACT</name>
<protein>
    <submittedName>
        <fullName evidence="1">Uncharacterized protein</fullName>
    </submittedName>
</protein>
<dbReference type="STRING" id="391625.PPSIR1_34277"/>
<dbReference type="EMBL" id="ABCS01000035">
    <property type="protein sequence ID" value="EDM78091.1"/>
    <property type="molecule type" value="Genomic_DNA"/>
</dbReference>
<sequence length="328" mass="35951">MGWGALVQAHVAEFGGYAALADELVHRLSAVPDAPRDRQTVEKGLRRLAGRGSKAGGQYGRWVLRHLGVPTDLRRWLAWLGQYHSRFADLPTGLRIEQLRLWDRPPISESAELAWVHVGLASAWLRLRDRERCEAQLERAEALALRAGLAAELEVGLLRARLLADAEAGYGPALAALDAADSRLSGGALETEERACYRARIEGQRIYLRLRPRAPGAEPELDAARASAAAIPEGTGLPFVEFRRAECMAECARVGGELERARALAREAAEHAADGGYVRFRIMALECLAKAWPPGSEERARARAHAQRLARALADEDLLRRTSPRSSG</sequence>
<comment type="caution">
    <text evidence="1">The sequence shown here is derived from an EMBL/GenBank/DDBJ whole genome shotgun (WGS) entry which is preliminary data.</text>
</comment>
<gene>
    <name evidence="1" type="ORF">PPSIR1_34277</name>
</gene>
<proteinExistence type="predicted"/>
<evidence type="ECO:0000313" key="1">
    <source>
        <dbReference type="EMBL" id="EDM78091.1"/>
    </source>
</evidence>
<keyword evidence="2" id="KW-1185">Reference proteome</keyword>
<accession>A6G7L3</accession>
<evidence type="ECO:0000313" key="2">
    <source>
        <dbReference type="Proteomes" id="UP000005801"/>
    </source>
</evidence>
<reference evidence="1 2" key="1">
    <citation type="submission" date="2007-06" db="EMBL/GenBank/DDBJ databases">
        <authorList>
            <person name="Shimkets L."/>
            <person name="Ferriera S."/>
            <person name="Johnson J."/>
            <person name="Kravitz S."/>
            <person name="Beeson K."/>
            <person name="Sutton G."/>
            <person name="Rogers Y.-H."/>
            <person name="Friedman R."/>
            <person name="Frazier M."/>
            <person name="Venter J.C."/>
        </authorList>
    </citation>
    <scope>NUCLEOTIDE SEQUENCE [LARGE SCALE GENOMIC DNA]</scope>
    <source>
        <strain evidence="1 2">SIR-1</strain>
    </source>
</reference>
<dbReference type="Proteomes" id="UP000005801">
    <property type="component" value="Unassembled WGS sequence"/>
</dbReference>
<dbReference type="AlphaFoldDB" id="A6G7L3"/>